<dbReference type="Proteomes" id="UP001058860">
    <property type="component" value="Chromosome"/>
</dbReference>
<feature type="transmembrane region" description="Helical" evidence="2">
    <location>
        <begin position="92"/>
        <end position="113"/>
    </location>
</feature>
<dbReference type="EMBL" id="CP088295">
    <property type="protein sequence ID" value="UUY04094.1"/>
    <property type="molecule type" value="Genomic_DNA"/>
</dbReference>
<sequence length="420" mass="47021">MDRIRGASRYISWELCAALLVMLLVLLPVLRTALINDDQFNTNFRGLLHYQDRSIWQFFWEQNKGWMEVNGRWFPVGIGLGGTLFWFVHDFLAYKLLLIGSGLAAMVATFWLLRVLRVSRPVAALVVVVTAAATQYRYYYDPHFSFNALTQVVMIQVALALGWYQIWLTSGKRRWLVLSLTMAFISASTYEAVYLFAPLYMVLAIRERPLWWPVVRASIGPVVLMLAMLVLSSYLRENALTGDAGPYAPSYDIREFIYTFGDQFSAAIPLTHLYFDPSRIYTTFSVWELGWGDLAVGVVAGVVSIALVLRARWEGWSPLQTGALGLMLWGDRGGGLLAVAALSGRTRRRSGECHGLLRGDRLRDGGRVRGGPRAARARHRACRRSPSLAGSGGRGDPSRRPRDAPAQRERCRGQRAAAAA</sequence>
<name>A0ABY5PHD2_9ACTN</name>
<protein>
    <recommendedName>
        <fullName evidence="5">Glycosyltransferase RgtA/B/C/D-like domain-containing protein</fullName>
    </recommendedName>
</protein>
<keyword evidence="4" id="KW-1185">Reference proteome</keyword>
<feature type="transmembrane region" description="Helical" evidence="2">
    <location>
        <begin position="217"/>
        <end position="235"/>
    </location>
</feature>
<feature type="transmembrane region" description="Helical" evidence="2">
    <location>
        <begin position="122"/>
        <end position="140"/>
    </location>
</feature>
<dbReference type="RefSeq" id="WP_353864587.1">
    <property type="nucleotide sequence ID" value="NZ_CP088295.1"/>
</dbReference>
<accession>A0ABY5PHD2</accession>
<feature type="transmembrane region" description="Helical" evidence="2">
    <location>
        <begin position="146"/>
        <end position="164"/>
    </location>
</feature>
<gene>
    <name evidence="3" type="ORF">LRS13_00770</name>
</gene>
<evidence type="ECO:0000256" key="1">
    <source>
        <dbReference type="SAM" id="MobiDB-lite"/>
    </source>
</evidence>
<proteinExistence type="predicted"/>
<evidence type="ECO:0000313" key="4">
    <source>
        <dbReference type="Proteomes" id="UP001058860"/>
    </source>
</evidence>
<keyword evidence="2" id="KW-0472">Membrane</keyword>
<feature type="compositionally biased region" description="Basic and acidic residues" evidence="1">
    <location>
        <begin position="396"/>
        <end position="412"/>
    </location>
</feature>
<reference evidence="4" key="1">
    <citation type="submission" date="2021-11" db="EMBL/GenBank/DDBJ databases">
        <title>Cultivation dependent microbiological survey of springs from the worlds oldest radium mine currently devoted to the extraction of radon-saturated water.</title>
        <authorList>
            <person name="Kapinusova G."/>
            <person name="Smrhova T."/>
            <person name="Strejcek M."/>
            <person name="Suman J."/>
            <person name="Jani K."/>
            <person name="Pajer P."/>
            <person name="Uhlik O."/>
        </authorList>
    </citation>
    <scope>NUCLEOTIDE SEQUENCE [LARGE SCALE GENOMIC DNA]</scope>
    <source>
        <strain evidence="4">J379</strain>
    </source>
</reference>
<evidence type="ECO:0000256" key="2">
    <source>
        <dbReference type="SAM" id="Phobius"/>
    </source>
</evidence>
<keyword evidence="2" id="KW-1133">Transmembrane helix</keyword>
<feature type="transmembrane region" description="Helical" evidence="2">
    <location>
        <begin position="176"/>
        <end position="197"/>
    </location>
</feature>
<keyword evidence="2" id="KW-0812">Transmembrane</keyword>
<organism evidence="3 4">
    <name type="scientific">Svornostia abyssi</name>
    <dbReference type="NCBI Taxonomy" id="2898438"/>
    <lineage>
        <taxon>Bacteria</taxon>
        <taxon>Bacillati</taxon>
        <taxon>Actinomycetota</taxon>
        <taxon>Thermoleophilia</taxon>
        <taxon>Solirubrobacterales</taxon>
        <taxon>Baekduiaceae</taxon>
        <taxon>Svornostia</taxon>
    </lineage>
</organism>
<feature type="transmembrane region" description="Helical" evidence="2">
    <location>
        <begin position="290"/>
        <end position="309"/>
    </location>
</feature>
<feature type="region of interest" description="Disordered" evidence="1">
    <location>
        <begin position="363"/>
        <end position="420"/>
    </location>
</feature>
<evidence type="ECO:0008006" key="5">
    <source>
        <dbReference type="Google" id="ProtNLM"/>
    </source>
</evidence>
<evidence type="ECO:0000313" key="3">
    <source>
        <dbReference type="EMBL" id="UUY04094.1"/>
    </source>
</evidence>